<keyword evidence="6" id="KW-0675">Receptor</keyword>
<keyword evidence="7" id="KW-0325">Glycoprotein</keyword>
<evidence type="ECO:0000256" key="6">
    <source>
        <dbReference type="ARBA" id="ARBA00023170"/>
    </source>
</evidence>
<comment type="subcellular location">
    <subcellularLocation>
        <location evidence="1">Membrane</location>
        <topology evidence="1">Single-pass type I membrane protein</topology>
    </subcellularLocation>
</comment>
<evidence type="ECO:0000256" key="9">
    <source>
        <dbReference type="SAM" id="SignalP"/>
    </source>
</evidence>
<accession>A0A978VRH5</accession>
<evidence type="ECO:0000256" key="7">
    <source>
        <dbReference type="ARBA" id="ARBA00023180"/>
    </source>
</evidence>
<dbReference type="GO" id="GO:0016020">
    <property type="term" value="C:membrane"/>
    <property type="evidence" value="ECO:0007669"/>
    <property type="project" value="UniProtKB-SubCell"/>
</dbReference>
<keyword evidence="4 8" id="KW-1133">Transmembrane helix</keyword>
<evidence type="ECO:0000256" key="8">
    <source>
        <dbReference type="SAM" id="Phobius"/>
    </source>
</evidence>
<keyword evidence="3 9" id="KW-0732">Signal</keyword>
<reference evidence="10" key="1">
    <citation type="journal article" date="2021" name="Front. Plant Sci.">
        <title>Chromosome-Scale Genome Assembly for Chinese Sour Jujube and Insights Into Its Genome Evolution and Domestication Signature.</title>
        <authorList>
            <person name="Shen L.-Y."/>
            <person name="Luo H."/>
            <person name="Wang X.-L."/>
            <person name="Wang X.-M."/>
            <person name="Qiu X.-J."/>
            <person name="Liu H."/>
            <person name="Zhou S.-S."/>
            <person name="Jia K.-H."/>
            <person name="Nie S."/>
            <person name="Bao Y.-T."/>
            <person name="Zhang R.-G."/>
            <person name="Yun Q.-Z."/>
            <person name="Chai Y.-H."/>
            <person name="Lu J.-Y."/>
            <person name="Li Y."/>
            <person name="Zhao S.-W."/>
            <person name="Mao J.-F."/>
            <person name="Jia S.-G."/>
            <person name="Mao Y.-M."/>
        </authorList>
    </citation>
    <scope>NUCLEOTIDE SEQUENCE</scope>
    <source>
        <strain evidence="10">AT0</strain>
        <tissue evidence="10">Leaf</tissue>
    </source>
</reference>
<comment type="caution">
    <text evidence="10">The sequence shown here is derived from an EMBL/GenBank/DDBJ whole genome shotgun (WGS) entry which is preliminary data.</text>
</comment>
<dbReference type="AlphaFoldDB" id="A0A978VRH5"/>
<evidence type="ECO:0000256" key="1">
    <source>
        <dbReference type="ARBA" id="ARBA00004479"/>
    </source>
</evidence>
<feature type="chain" id="PRO_5037892454" evidence="9">
    <location>
        <begin position="27"/>
        <end position="116"/>
    </location>
</feature>
<evidence type="ECO:0000313" key="11">
    <source>
        <dbReference type="Proteomes" id="UP000813462"/>
    </source>
</evidence>
<dbReference type="InterPro" id="IPR032675">
    <property type="entry name" value="LRR_dom_sf"/>
</dbReference>
<evidence type="ECO:0000256" key="2">
    <source>
        <dbReference type="ARBA" id="ARBA00022692"/>
    </source>
</evidence>
<dbReference type="PANTHER" id="PTHR48063:SF90">
    <property type="entry name" value="OS11G0565920 PROTEIN"/>
    <property type="match status" value="1"/>
</dbReference>
<keyword evidence="2 8" id="KW-0812">Transmembrane</keyword>
<name>A0A978VRH5_ZIZJJ</name>
<evidence type="ECO:0000256" key="4">
    <source>
        <dbReference type="ARBA" id="ARBA00022989"/>
    </source>
</evidence>
<organism evidence="10 11">
    <name type="scientific">Ziziphus jujuba var. spinosa</name>
    <dbReference type="NCBI Taxonomy" id="714518"/>
    <lineage>
        <taxon>Eukaryota</taxon>
        <taxon>Viridiplantae</taxon>
        <taxon>Streptophyta</taxon>
        <taxon>Embryophyta</taxon>
        <taxon>Tracheophyta</taxon>
        <taxon>Spermatophyta</taxon>
        <taxon>Magnoliopsida</taxon>
        <taxon>eudicotyledons</taxon>
        <taxon>Gunneridae</taxon>
        <taxon>Pentapetalae</taxon>
        <taxon>rosids</taxon>
        <taxon>fabids</taxon>
        <taxon>Rosales</taxon>
        <taxon>Rhamnaceae</taxon>
        <taxon>Paliureae</taxon>
        <taxon>Ziziphus</taxon>
    </lineage>
</organism>
<dbReference type="InterPro" id="IPR046956">
    <property type="entry name" value="RLP23-like"/>
</dbReference>
<evidence type="ECO:0000313" key="10">
    <source>
        <dbReference type="EMBL" id="KAH7538150.1"/>
    </source>
</evidence>
<feature type="transmembrane region" description="Helical" evidence="8">
    <location>
        <begin position="68"/>
        <end position="90"/>
    </location>
</feature>
<sequence length="116" mass="13010">MAACSSLNLCVFLGLLLLLEATIVFGQILTCTKLQSFDSSAYEGNKDLCDYPLPKKCHNDEPLDERLWLVASILLGFISGFWGVCATLLLSRSCRHPWSNNEDMIGYKLYVLITMK</sequence>
<gene>
    <name evidence="10" type="ORF">FEM48_Zijuj03G0168500</name>
</gene>
<evidence type="ECO:0000256" key="3">
    <source>
        <dbReference type="ARBA" id="ARBA00022729"/>
    </source>
</evidence>
<keyword evidence="5 8" id="KW-0472">Membrane</keyword>
<dbReference type="PANTHER" id="PTHR48063">
    <property type="entry name" value="LRR RECEPTOR-LIKE KINASE"/>
    <property type="match status" value="1"/>
</dbReference>
<protein>
    <submittedName>
        <fullName evidence="10">Uncharacterized protein</fullName>
    </submittedName>
</protein>
<dbReference type="EMBL" id="JAEACU010000003">
    <property type="protein sequence ID" value="KAH7538150.1"/>
    <property type="molecule type" value="Genomic_DNA"/>
</dbReference>
<dbReference type="Gene3D" id="3.80.10.10">
    <property type="entry name" value="Ribonuclease Inhibitor"/>
    <property type="match status" value="1"/>
</dbReference>
<dbReference type="Proteomes" id="UP000813462">
    <property type="component" value="Unassembled WGS sequence"/>
</dbReference>
<proteinExistence type="predicted"/>
<feature type="signal peptide" evidence="9">
    <location>
        <begin position="1"/>
        <end position="26"/>
    </location>
</feature>
<evidence type="ECO:0000256" key="5">
    <source>
        <dbReference type="ARBA" id="ARBA00023136"/>
    </source>
</evidence>